<dbReference type="GO" id="GO:0016279">
    <property type="term" value="F:protein-lysine N-methyltransferase activity"/>
    <property type="evidence" value="ECO:0007669"/>
    <property type="project" value="InterPro"/>
</dbReference>
<protein>
    <recommendedName>
        <fullName evidence="1">SET domain-containing protein</fullName>
    </recommendedName>
</protein>
<accession>A0AAN8AA28</accession>
<proteinExistence type="predicted"/>
<dbReference type="GO" id="GO:0005634">
    <property type="term" value="C:nucleus"/>
    <property type="evidence" value="ECO:0007669"/>
    <property type="project" value="TreeGrafter"/>
</dbReference>
<dbReference type="InterPro" id="IPR001214">
    <property type="entry name" value="SET_dom"/>
</dbReference>
<name>A0AAN8AA28_9SACH</name>
<dbReference type="Gene3D" id="3.90.1410.10">
    <property type="entry name" value="set domain protein methyltransferase, domain 1"/>
    <property type="match status" value="1"/>
</dbReference>
<dbReference type="PANTHER" id="PTHR13271:SF147">
    <property type="entry name" value="PROTEIN-LYSINE N-METHYLTRANSFERASE EFM1-RELATED"/>
    <property type="match status" value="1"/>
</dbReference>
<dbReference type="InterPro" id="IPR044432">
    <property type="entry name" value="Set10/Efm1_SET"/>
</dbReference>
<comment type="caution">
    <text evidence="2">The sequence shown here is derived from an EMBL/GenBank/DDBJ whole genome shotgun (WGS) entry which is preliminary data.</text>
</comment>
<dbReference type="EMBL" id="JAWIZZ010000002">
    <property type="protein sequence ID" value="KAK5782505.1"/>
    <property type="molecule type" value="Genomic_DNA"/>
</dbReference>
<dbReference type="PROSITE" id="PS50280">
    <property type="entry name" value="SET"/>
    <property type="match status" value="1"/>
</dbReference>
<dbReference type="AlphaFoldDB" id="A0AAN8AA28"/>
<feature type="domain" description="SET" evidence="1">
    <location>
        <begin position="20"/>
        <end position="281"/>
    </location>
</feature>
<evidence type="ECO:0000259" key="1">
    <source>
        <dbReference type="PROSITE" id="PS50280"/>
    </source>
</evidence>
<dbReference type="PANTHER" id="PTHR13271">
    <property type="entry name" value="UNCHARACTERIZED PUTATIVE METHYLTRANSFERASE"/>
    <property type="match status" value="1"/>
</dbReference>
<dbReference type="SUPFAM" id="SSF82199">
    <property type="entry name" value="SET domain"/>
    <property type="match status" value="1"/>
</dbReference>
<evidence type="ECO:0000313" key="2">
    <source>
        <dbReference type="EMBL" id="KAK5782505.1"/>
    </source>
</evidence>
<sequence length="582" mass="67484">MESLDKFIQWAKENGSLIDKRLSFKISDKTGIQVVLDSKIDVDDKKVDNLLISVPEELLITRKMAETHFHVTKEVSSKLDECITNPNAITQLYLSKLKFSDHDKGDSNQFFKPYLNILSLNLQQPYFWTADELSLLKGTDLLIILRSDLIKLYDEWEQLLKILKIEHKKTGKDLKSNSENIIVYIQNCLHDLHIGNVEWTSFISYLWSSCIFRSRAFPEVILLDYQNVNNLQQAFLYPIVDLLNHKNDQRVKWVYSGGRVSFVSKELQNMENGDEVYNNYGDKSNEELLLGYGFVEENNNHENSRLTLRLGATTIQSAKDFGIKLTNITDDNSCVQFIISYKDPLPRELIYLFGYLEKLKSEDTLVNRSILEGISELSKILQSKLEFFKSHSKTGGQFSHGSVIKQYMSSQKKLYIKSIESLQKFQKSTIKSIPSKEILSFKTIFKNDQLFANSLLFAFGITSFEDLVRQGYVKQALLLWIVRASNLTKNSHKKLPFSVPKYINDTFEEVSKSIVIEKNDVMRFMDFYKQLFPKLTVKIPEVYKEGDWGIRQFIVADTVIDHLVWVNPNNQEPLILNKIKFE</sequence>
<reference evidence="3" key="1">
    <citation type="submission" date="2023-07" db="EMBL/GenBank/DDBJ databases">
        <title>A draft genome of Kazachstania heterogenica Y-27499.</title>
        <authorList>
            <person name="Donic C."/>
            <person name="Kralova J.S."/>
            <person name="Fidel L."/>
            <person name="Ben-Dor S."/>
            <person name="Jung S."/>
        </authorList>
    </citation>
    <scope>NUCLEOTIDE SEQUENCE [LARGE SCALE GENOMIC DNA]</scope>
    <source>
        <strain evidence="3">Y27499</strain>
    </source>
</reference>
<organism evidence="2 3">
    <name type="scientific">Arxiozyma heterogenica</name>
    <dbReference type="NCBI Taxonomy" id="278026"/>
    <lineage>
        <taxon>Eukaryota</taxon>
        <taxon>Fungi</taxon>
        <taxon>Dikarya</taxon>
        <taxon>Ascomycota</taxon>
        <taxon>Saccharomycotina</taxon>
        <taxon>Saccharomycetes</taxon>
        <taxon>Saccharomycetales</taxon>
        <taxon>Saccharomycetaceae</taxon>
        <taxon>Arxiozyma</taxon>
    </lineage>
</organism>
<dbReference type="CDD" id="cd19180">
    <property type="entry name" value="SET_SpSET10-like"/>
    <property type="match status" value="1"/>
</dbReference>
<dbReference type="Proteomes" id="UP001306508">
    <property type="component" value="Unassembled WGS sequence"/>
</dbReference>
<keyword evidence="3" id="KW-1185">Reference proteome</keyword>
<dbReference type="InterPro" id="IPR046341">
    <property type="entry name" value="SET_dom_sf"/>
</dbReference>
<dbReference type="InterPro" id="IPR050600">
    <property type="entry name" value="SETD3_SETD6_MTase"/>
</dbReference>
<gene>
    <name evidence="2" type="ORF">RI543_000059</name>
</gene>
<evidence type="ECO:0000313" key="3">
    <source>
        <dbReference type="Proteomes" id="UP001306508"/>
    </source>
</evidence>